<dbReference type="PANTHER" id="PTHR43611">
    <property type="entry name" value="ALPHA-D-GLUCOSE 1-PHOSPHATE PHOSPHATASE"/>
    <property type="match status" value="1"/>
</dbReference>
<organism evidence="1 2">
    <name type="scientific">Haliscomenobacter hydrossis (strain ATCC 27775 / DSM 1100 / LMG 10767 / O)</name>
    <dbReference type="NCBI Taxonomy" id="760192"/>
    <lineage>
        <taxon>Bacteria</taxon>
        <taxon>Pseudomonadati</taxon>
        <taxon>Bacteroidota</taxon>
        <taxon>Saprospiria</taxon>
        <taxon>Saprospirales</taxon>
        <taxon>Haliscomenobacteraceae</taxon>
        <taxon>Haliscomenobacter</taxon>
    </lineage>
</organism>
<dbReference type="SFLD" id="SFLDS00003">
    <property type="entry name" value="Haloacid_Dehalogenase"/>
    <property type="match status" value="1"/>
</dbReference>
<dbReference type="SFLD" id="SFLDG01129">
    <property type="entry name" value="C1.5:_HAD__Beta-PGM__Phosphata"/>
    <property type="match status" value="1"/>
</dbReference>
<dbReference type="InterPro" id="IPR036412">
    <property type="entry name" value="HAD-like_sf"/>
</dbReference>
<evidence type="ECO:0000313" key="2">
    <source>
        <dbReference type="Proteomes" id="UP000008461"/>
    </source>
</evidence>
<dbReference type="NCBIfam" id="TIGR01509">
    <property type="entry name" value="HAD-SF-IA-v3"/>
    <property type="match status" value="1"/>
</dbReference>
<keyword evidence="1" id="KW-0378">Hydrolase</keyword>
<dbReference type="STRING" id="760192.Halhy_5090"/>
<accession>F4L3D9</accession>
<dbReference type="eggNOG" id="COG1011">
    <property type="taxonomic scope" value="Bacteria"/>
</dbReference>
<dbReference type="Pfam" id="PF00702">
    <property type="entry name" value="Hydrolase"/>
    <property type="match status" value="1"/>
</dbReference>
<reference evidence="1 2" key="1">
    <citation type="journal article" date="2011" name="Stand. Genomic Sci.">
        <title>Complete genome sequence of Haliscomenobacter hydrossis type strain (O).</title>
        <authorList>
            <consortium name="US DOE Joint Genome Institute (JGI-PGF)"/>
            <person name="Daligault H."/>
            <person name="Lapidus A."/>
            <person name="Zeytun A."/>
            <person name="Nolan M."/>
            <person name="Lucas S."/>
            <person name="Del Rio T.G."/>
            <person name="Tice H."/>
            <person name="Cheng J.F."/>
            <person name="Tapia R."/>
            <person name="Han C."/>
            <person name="Goodwin L."/>
            <person name="Pitluck S."/>
            <person name="Liolios K."/>
            <person name="Pagani I."/>
            <person name="Ivanova N."/>
            <person name="Huntemann M."/>
            <person name="Mavromatis K."/>
            <person name="Mikhailova N."/>
            <person name="Pati A."/>
            <person name="Chen A."/>
            <person name="Palaniappan K."/>
            <person name="Land M."/>
            <person name="Hauser L."/>
            <person name="Brambilla E.M."/>
            <person name="Rohde M."/>
            <person name="Verbarg S."/>
            <person name="Goker M."/>
            <person name="Bristow J."/>
            <person name="Eisen J.A."/>
            <person name="Markowitz V."/>
            <person name="Hugenholtz P."/>
            <person name="Kyrpides N.C."/>
            <person name="Klenk H.P."/>
            <person name="Woyke T."/>
        </authorList>
    </citation>
    <scope>NUCLEOTIDE SEQUENCE [LARGE SCALE GENOMIC DNA]</scope>
    <source>
        <strain evidence="2">ATCC 27775 / DSM 1100 / LMG 10767 / O</strain>
    </source>
</reference>
<dbReference type="Gene3D" id="3.40.50.1000">
    <property type="entry name" value="HAD superfamily/HAD-like"/>
    <property type="match status" value="1"/>
</dbReference>
<dbReference type="CDD" id="cd02603">
    <property type="entry name" value="HAD_sEH-N_like"/>
    <property type="match status" value="1"/>
</dbReference>
<dbReference type="PANTHER" id="PTHR43611:SF3">
    <property type="entry name" value="FLAVIN MONONUCLEOTIDE HYDROLASE 1, CHLOROPLATIC"/>
    <property type="match status" value="1"/>
</dbReference>
<dbReference type="OrthoDB" id="9797415at2"/>
<dbReference type="InterPro" id="IPR023198">
    <property type="entry name" value="PGP-like_dom2"/>
</dbReference>
<dbReference type="RefSeq" id="WP_013767451.1">
    <property type="nucleotide sequence ID" value="NC_015510.1"/>
</dbReference>
<dbReference type="GO" id="GO:0016787">
    <property type="term" value="F:hydrolase activity"/>
    <property type="evidence" value="ECO:0007669"/>
    <property type="project" value="UniProtKB-KW"/>
</dbReference>
<gene>
    <name evidence="1" type="ordered locus">Halhy_5090</name>
</gene>
<dbReference type="KEGG" id="hhy:Halhy_5090"/>
<dbReference type="InterPro" id="IPR006439">
    <property type="entry name" value="HAD-SF_hydro_IA"/>
</dbReference>
<dbReference type="Gene3D" id="1.10.150.240">
    <property type="entry name" value="Putative phosphatase, domain 2"/>
    <property type="match status" value="1"/>
</dbReference>
<dbReference type="SUPFAM" id="SSF56784">
    <property type="entry name" value="HAD-like"/>
    <property type="match status" value="1"/>
</dbReference>
<evidence type="ECO:0000313" key="1">
    <source>
        <dbReference type="EMBL" id="AEE52916.1"/>
    </source>
</evidence>
<keyword evidence="2" id="KW-1185">Reference proteome</keyword>
<sequence>MTLPSHFDTIIFDLGGVLVDWNPRYMYRQIFSDEAEMERFLEEVTTGHWNEQQDAGRTLAEATELLVAEHPHYEPEIRAFYGRWTEMLNGAIEDTVAILDEIRNKGKHRVYALTNWSNETFPYALDNFHFLHWFEGILVSGDEKLIKPDPAIYELLLSRYNIERSTALFIDDNLNNVHGALAVGLPAVQFESPEQLRAFLVEKGVL</sequence>
<dbReference type="AlphaFoldDB" id="F4L3D9"/>
<protein>
    <submittedName>
        <fullName evidence="1">HAD-superfamily hydrolase, subfamily IA, variant 3</fullName>
    </submittedName>
</protein>
<dbReference type="EMBL" id="CP002691">
    <property type="protein sequence ID" value="AEE52916.1"/>
    <property type="molecule type" value="Genomic_DNA"/>
</dbReference>
<reference key="2">
    <citation type="submission" date="2011-04" db="EMBL/GenBank/DDBJ databases">
        <title>Complete sequence of chromosome of Haliscomenobacter hydrossis DSM 1100.</title>
        <authorList>
            <consortium name="US DOE Joint Genome Institute (JGI-PGF)"/>
            <person name="Lucas S."/>
            <person name="Han J."/>
            <person name="Lapidus A."/>
            <person name="Bruce D."/>
            <person name="Goodwin L."/>
            <person name="Pitluck S."/>
            <person name="Peters L."/>
            <person name="Kyrpides N."/>
            <person name="Mavromatis K."/>
            <person name="Ivanova N."/>
            <person name="Ovchinnikova G."/>
            <person name="Pagani I."/>
            <person name="Daligault H."/>
            <person name="Detter J.C."/>
            <person name="Han C."/>
            <person name="Land M."/>
            <person name="Hauser L."/>
            <person name="Markowitz V."/>
            <person name="Cheng J.-F."/>
            <person name="Hugenholtz P."/>
            <person name="Woyke T."/>
            <person name="Wu D."/>
            <person name="Verbarg S."/>
            <person name="Frueling A."/>
            <person name="Brambilla E."/>
            <person name="Klenk H.-P."/>
            <person name="Eisen J.A."/>
        </authorList>
    </citation>
    <scope>NUCLEOTIDE SEQUENCE</scope>
    <source>
        <strain>DSM 1100</strain>
    </source>
</reference>
<proteinExistence type="predicted"/>
<dbReference type="PRINTS" id="PR00413">
    <property type="entry name" value="HADHALOGNASE"/>
</dbReference>
<name>F4L3D9_HALH1</name>
<dbReference type="HOGENOM" id="CLU_045011_9_1_10"/>
<dbReference type="InterPro" id="IPR023214">
    <property type="entry name" value="HAD_sf"/>
</dbReference>
<dbReference type="Proteomes" id="UP000008461">
    <property type="component" value="Chromosome"/>
</dbReference>